<dbReference type="Proteomes" id="UP001251085">
    <property type="component" value="Unassembled WGS sequence"/>
</dbReference>
<gene>
    <name evidence="1" type="ORF">RM190_22695</name>
</gene>
<keyword evidence="2" id="KW-1185">Reference proteome</keyword>
<accession>A0ABU3EKA3</accession>
<comment type="caution">
    <text evidence="1">The sequence shown here is derived from an EMBL/GenBank/DDBJ whole genome shotgun (WGS) entry which is preliminary data.</text>
</comment>
<protein>
    <submittedName>
        <fullName evidence="1">Uncharacterized protein</fullName>
    </submittedName>
</protein>
<evidence type="ECO:0000313" key="1">
    <source>
        <dbReference type="EMBL" id="MDT1064682.1"/>
    </source>
</evidence>
<evidence type="ECO:0000313" key="2">
    <source>
        <dbReference type="Proteomes" id="UP001251085"/>
    </source>
</evidence>
<dbReference type="EMBL" id="JAVRQI010000030">
    <property type="protein sequence ID" value="MDT1064682.1"/>
    <property type="molecule type" value="Genomic_DNA"/>
</dbReference>
<organism evidence="1 2">
    <name type="scientific">Paracoccus broussonetiae</name>
    <dbReference type="NCBI Taxonomy" id="3075834"/>
    <lineage>
        <taxon>Bacteria</taxon>
        <taxon>Pseudomonadati</taxon>
        <taxon>Pseudomonadota</taxon>
        <taxon>Alphaproteobacteria</taxon>
        <taxon>Rhodobacterales</taxon>
        <taxon>Paracoccaceae</taxon>
        <taxon>Paracoccus</taxon>
    </lineage>
</organism>
<name>A0ABU3EKA3_9RHOB</name>
<sequence>MEYLRDGWHIEVLCRSDAYLRNSYWYGEWVVLLVAPDESQEVPLLKSRRGGQIADDMRVFKTVNGIYSFCKQYGVHTPGIPSVEGDRERQRVTLPD</sequence>
<reference evidence="2" key="1">
    <citation type="submission" date="2023-07" db="EMBL/GenBank/DDBJ databases">
        <title>Characterization of two Paracoccaceae strains isolated from Phycosphere and proposal of Xinfangfangia lacusdiani sp. nov.</title>
        <authorList>
            <person name="Deng Y."/>
            <person name="Zhang Y.Q."/>
        </authorList>
    </citation>
    <scope>NUCLEOTIDE SEQUENCE [LARGE SCALE GENOMIC DNA]</scope>
    <source>
        <strain evidence="2">CPCC 101403</strain>
    </source>
</reference>
<proteinExistence type="predicted"/>